<reference evidence="2" key="1">
    <citation type="journal article" date="2012" name="Science">
        <title>The Paleozoic origin of enzymatic lignin decomposition reconstructed from 31 fungal genomes.</title>
        <authorList>
            <person name="Floudas D."/>
            <person name="Binder M."/>
            <person name="Riley R."/>
            <person name="Barry K."/>
            <person name="Blanchette R.A."/>
            <person name="Henrissat B."/>
            <person name="Martinez A.T."/>
            <person name="Otillar R."/>
            <person name="Spatafora J.W."/>
            <person name="Yadav J.S."/>
            <person name="Aerts A."/>
            <person name="Benoit I."/>
            <person name="Boyd A."/>
            <person name="Carlson A."/>
            <person name="Copeland A."/>
            <person name="Coutinho P.M."/>
            <person name="de Vries R.P."/>
            <person name="Ferreira P."/>
            <person name="Findley K."/>
            <person name="Foster B."/>
            <person name="Gaskell J."/>
            <person name="Glotzer D."/>
            <person name="Gorecki P."/>
            <person name="Heitman J."/>
            <person name="Hesse C."/>
            <person name="Hori C."/>
            <person name="Igarashi K."/>
            <person name="Jurgens J.A."/>
            <person name="Kallen N."/>
            <person name="Kersten P."/>
            <person name="Kohler A."/>
            <person name="Kuees U."/>
            <person name="Kumar T.K.A."/>
            <person name="Kuo A."/>
            <person name="LaButti K."/>
            <person name="Larrondo L.F."/>
            <person name="Lindquist E."/>
            <person name="Ling A."/>
            <person name="Lombard V."/>
            <person name="Lucas S."/>
            <person name="Lundell T."/>
            <person name="Martin R."/>
            <person name="McLaughlin D.J."/>
            <person name="Morgenstern I."/>
            <person name="Morin E."/>
            <person name="Murat C."/>
            <person name="Nagy L.G."/>
            <person name="Nolan M."/>
            <person name="Ohm R.A."/>
            <person name="Patyshakuliyeva A."/>
            <person name="Rokas A."/>
            <person name="Ruiz-Duenas F.J."/>
            <person name="Sabat G."/>
            <person name="Salamov A."/>
            <person name="Samejima M."/>
            <person name="Schmutz J."/>
            <person name="Slot J.C."/>
            <person name="St John F."/>
            <person name="Stenlid J."/>
            <person name="Sun H."/>
            <person name="Sun S."/>
            <person name="Syed K."/>
            <person name="Tsang A."/>
            <person name="Wiebenga A."/>
            <person name="Young D."/>
            <person name="Pisabarro A."/>
            <person name="Eastwood D.C."/>
            <person name="Martin F."/>
            <person name="Cullen D."/>
            <person name="Grigoriev I.V."/>
            <person name="Hibbett D.S."/>
        </authorList>
    </citation>
    <scope>NUCLEOTIDE SEQUENCE [LARGE SCALE GENOMIC DNA]</scope>
    <source>
        <strain evidence="2">TFB10046</strain>
    </source>
</reference>
<dbReference type="InParanoid" id="J0WX28"/>
<proteinExistence type="predicted"/>
<accession>J0WX28</accession>
<dbReference type="OrthoDB" id="10650779at2759"/>
<gene>
    <name evidence="1" type="ORF">AURDEDRAFT_186777</name>
</gene>
<keyword evidence="2" id="KW-1185">Reference proteome</keyword>
<dbReference type="KEGG" id="adl:AURDEDRAFT_186777"/>
<dbReference type="AlphaFoldDB" id="J0WX28"/>
<name>J0WX28_AURST</name>
<dbReference type="Proteomes" id="UP000006514">
    <property type="component" value="Unassembled WGS sequence"/>
</dbReference>
<evidence type="ECO:0008006" key="3">
    <source>
        <dbReference type="Google" id="ProtNLM"/>
    </source>
</evidence>
<dbReference type="EMBL" id="JH687797">
    <property type="protein sequence ID" value="EJD40987.1"/>
    <property type="molecule type" value="Genomic_DNA"/>
</dbReference>
<sequence>MQEVWPFNRWTRPSALLRRSHPDPVEARIALDFSPLERDAALDVLGTALSRAERLILFAYKEFTVQSLGIPYYTMDPPSANDWSAISSVLCQGAPFLRTFQLSRRETGTYGMQPEYWGVLSTPLSPNIFAGQPSNLRTCCLRDVNLPPGGCNALSMLTTFDYQPVDRRLCSGQLVDILSQMPRLEVLGLTLLEFEDDTDWAHFSHPFLARVSTRILHSALDIGPHLLPLLTHLGAPSLHAFDLEYIELWEWPALLALYGYPNVLRVSSDTWSQVFDVQLESQHQFWARSNWPIGTGYLPPCMFERLTSFIVHSSMWDIDEVLPYAPVLSHLQIVLPTEAWFYGSDTTDFSGFFWRVGPDQSPWYCPALERLDFSYLRPGGDCEPAFPMRASVGGYLNHDHCACTGHGTISLSDIASFIRTALKFDAPRLRAVHLYGMSAIVDPDPAAALITLQSLTDSIEAFRCTSPDARGMFDLENSFLVPPARHFDPSVPSSSSFEDM</sequence>
<evidence type="ECO:0000313" key="1">
    <source>
        <dbReference type="EMBL" id="EJD40987.1"/>
    </source>
</evidence>
<protein>
    <recommendedName>
        <fullName evidence="3">F-box domain-containing protein</fullName>
    </recommendedName>
</protein>
<evidence type="ECO:0000313" key="2">
    <source>
        <dbReference type="Proteomes" id="UP000006514"/>
    </source>
</evidence>
<organism evidence="1 2">
    <name type="scientific">Auricularia subglabra (strain TFB-10046 / SS5)</name>
    <name type="common">White-rot fungus</name>
    <name type="synonym">Auricularia delicata (strain TFB10046)</name>
    <dbReference type="NCBI Taxonomy" id="717982"/>
    <lineage>
        <taxon>Eukaryota</taxon>
        <taxon>Fungi</taxon>
        <taxon>Dikarya</taxon>
        <taxon>Basidiomycota</taxon>
        <taxon>Agaricomycotina</taxon>
        <taxon>Agaricomycetes</taxon>
        <taxon>Auriculariales</taxon>
        <taxon>Auriculariaceae</taxon>
        <taxon>Auricularia</taxon>
    </lineage>
</organism>